<comment type="caution">
    <text evidence="1">The sequence shown here is derived from an EMBL/GenBank/DDBJ whole genome shotgun (WGS) entry which is preliminary data.</text>
</comment>
<gene>
    <name evidence="1" type="ORF">PUR21_09510</name>
</gene>
<proteinExistence type="predicted"/>
<accession>A0ABU9Z9T1</accession>
<sequence length="193" mass="21661">MGEAMMALIDRYVPIPHYREYHSASVRAPADTVIAAAAAYRTESDAFFRGMIALRELPMRARRLLERRPIEPQPPFGIDDFTLLQRCENEVVFGLAGRFWRPDFDLVPLSGGQDFLDLNEPGIAKLALNFAVRADGSDVTMLSTETRVLCVDRAARRRFAPYWLLIRPVSGLIRRRTLGIIRRTCEGGAAPAA</sequence>
<keyword evidence="2" id="KW-1185">Reference proteome</keyword>
<protein>
    <recommendedName>
        <fullName evidence="3">DUF2867 domain-containing protein</fullName>
    </recommendedName>
</protein>
<name>A0ABU9Z9T1_9HYPH</name>
<evidence type="ECO:0000313" key="2">
    <source>
        <dbReference type="Proteomes" id="UP001404845"/>
    </source>
</evidence>
<organism evidence="1 2">
    <name type="scientific">Methylorubrum rhodesianum</name>
    <dbReference type="NCBI Taxonomy" id="29427"/>
    <lineage>
        <taxon>Bacteria</taxon>
        <taxon>Pseudomonadati</taxon>
        <taxon>Pseudomonadota</taxon>
        <taxon>Alphaproteobacteria</taxon>
        <taxon>Hyphomicrobiales</taxon>
        <taxon>Methylobacteriaceae</taxon>
        <taxon>Methylorubrum</taxon>
    </lineage>
</organism>
<evidence type="ECO:0000313" key="1">
    <source>
        <dbReference type="EMBL" id="MEN3227859.1"/>
    </source>
</evidence>
<dbReference type="Proteomes" id="UP001404845">
    <property type="component" value="Unassembled WGS sequence"/>
</dbReference>
<reference evidence="1 2" key="1">
    <citation type="journal article" date="2023" name="PLoS ONE">
        <title>Complete genome assembly of Hawai'i environmental nontuberculous mycobacteria reveals unexpected co-isolation with methylobacteria.</title>
        <authorList>
            <person name="Hendrix J."/>
            <person name="Epperson L.E."/>
            <person name="Tong E.I."/>
            <person name="Chan Y.L."/>
            <person name="Hasan N.A."/>
            <person name="Dawrs S.N."/>
            <person name="Norton G.J."/>
            <person name="Virdi R."/>
            <person name="Crooks J.L."/>
            <person name="Chan E.D."/>
            <person name="Honda J.R."/>
            <person name="Strong M."/>
        </authorList>
    </citation>
    <scope>NUCLEOTIDE SEQUENCE [LARGE SCALE GENOMIC DNA]</scope>
    <source>
        <strain evidence="1 2">NJH_HI01</strain>
    </source>
</reference>
<dbReference type="EMBL" id="JAQYXL010000001">
    <property type="protein sequence ID" value="MEN3227859.1"/>
    <property type="molecule type" value="Genomic_DNA"/>
</dbReference>
<evidence type="ECO:0008006" key="3">
    <source>
        <dbReference type="Google" id="ProtNLM"/>
    </source>
</evidence>